<dbReference type="InterPro" id="IPR033335">
    <property type="entry name" value="JUPITER"/>
</dbReference>
<evidence type="ECO:0000256" key="7">
    <source>
        <dbReference type="ARBA" id="ARBA00022553"/>
    </source>
</evidence>
<feature type="compositionally biased region" description="Basic and acidic residues" evidence="10">
    <location>
        <begin position="154"/>
        <end position="170"/>
    </location>
</feature>
<feature type="compositionally biased region" description="Polar residues" evidence="10">
    <location>
        <begin position="28"/>
        <end position="44"/>
    </location>
</feature>
<evidence type="ECO:0000256" key="8">
    <source>
        <dbReference type="ARBA" id="ARBA00022701"/>
    </source>
</evidence>
<proteinExistence type="inferred from homology"/>
<evidence type="ECO:0000256" key="5">
    <source>
        <dbReference type="ARBA" id="ARBA00021471"/>
    </source>
</evidence>
<dbReference type="PANTHER" id="PTHR34930:SF2">
    <property type="entry name" value="MICROTUBULE-ASSOCIATED PROTEIN JUPITER"/>
    <property type="match status" value="1"/>
</dbReference>
<organism evidence="11 12">
    <name type="scientific">Limulus polyphemus</name>
    <name type="common">Atlantic horseshoe crab</name>
    <dbReference type="NCBI Taxonomy" id="6850"/>
    <lineage>
        <taxon>Eukaryota</taxon>
        <taxon>Metazoa</taxon>
        <taxon>Ecdysozoa</taxon>
        <taxon>Arthropoda</taxon>
        <taxon>Chelicerata</taxon>
        <taxon>Merostomata</taxon>
        <taxon>Xiphosura</taxon>
        <taxon>Limulidae</taxon>
        <taxon>Limulus</taxon>
    </lineage>
</organism>
<feature type="region of interest" description="Disordered" evidence="10">
    <location>
        <begin position="60"/>
        <end position="185"/>
    </location>
</feature>
<evidence type="ECO:0000256" key="9">
    <source>
        <dbReference type="ARBA" id="ARBA00023242"/>
    </source>
</evidence>
<gene>
    <name evidence="12" type="primary">LOC106469710</name>
</gene>
<dbReference type="GeneID" id="106469710"/>
<evidence type="ECO:0000313" key="11">
    <source>
        <dbReference type="Proteomes" id="UP000694941"/>
    </source>
</evidence>
<dbReference type="Proteomes" id="UP000694941">
    <property type="component" value="Unplaced"/>
</dbReference>
<protein>
    <recommendedName>
        <fullName evidence="5">Microtubule-associated protein Jupiter</fullName>
    </recommendedName>
</protein>
<comment type="function">
    <text evidence="1">Binds to all microtubule populations.</text>
</comment>
<feature type="compositionally biased region" description="Polar residues" evidence="10">
    <location>
        <begin position="60"/>
        <end position="70"/>
    </location>
</feature>
<evidence type="ECO:0000256" key="10">
    <source>
        <dbReference type="SAM" id="MobiDB-lite"/>
    </source>
</evidence>
<dbReference type="PANTHER" id="PTHR34930">
    <property type="entry name" value="GEO05313P1"/>
    <property type="match status" value="1"/>
</dbReference>
<comment type="similarity">
    <text evidence="4">Belongs to the MAP Jupiter family.</text>
</comment>
<dbReference type="RefSeq" id="XP_013785675.1">
    <property type="nucleotide sequence ID" value="XM_013930221.2"/>
</dbReference>
<keyword evidence="11" id="KW-1185">Reference proteome</keyword>
<evidence type="ECO:0000256" key="3">
    <source>
        <dbReference type="ARBA" id="ARBA00004186"/>
    </source>
</evidence>
<evidence type="ECO:0000256" key="1">
    <source>
        <dbReference type="ARBA" id="ARBA00003805"/>
    </source>
</evidence>
<keyword evidence="7" id="KW-0597">Phosphoprotein</keyword>
<evidence type="ECO:0000313" key="12">
    <source>
        <dbReference type="RefSeq" id="XP_013785675.1"/>
    </source>
</evidence>
<keyword evidence="9" id="KW-0539">Nucleus</keyword>
<sequence length="185" mass="20853">MSFVRDFYHVEIDRIGQGKRVLKPPGGANSNIFNTSNDNDQHYSLSPRRVKNHMQSSIFSQDDDITNTPLSQQRRQNQDSDSQNRLFGPPEENSSPRKVIDRLKSNIFSDNEPITQSPNSRKYGPTRRNPLTGEEETEDDVKANGQNNEIGVDSENRYSDMKSATPEKLKARTKIPPGGVSSGIF</sequence>
<comment type="subcellular location">
    <subcellularLocation>
        <location evidence="3">Cytoplasm</location>
        <location evidence="3">Cytoskeleton</location>
        <location evidence="3">Spindle</location>
    </subcellularLocation>
    <subcellularLocation>
        <location evidence="2">Nucleus</location>
    </subcellularLocation>
</comment>
<accession>A0ABM1BNP2</accession>
<name>A0ABM1BNP2_LIMPO</name>
<evidence type="ECO:0000256" key="6">
    <source>
        <dbReference type="ARBA" id="ARBA00022490"/>
    </source>
</evidence>
<feature type="compositionally biased region" description="Basic and acidic residues" evidence="10">
    <location>
        <begin position="94"/>
        <end position="104"/>
    </location>
</feature>
<keyword evidence="8" id="KW-0493">Microtubule</keyword>
<keyword evidence="6" id="KW-0963">Cytoplasm</keyword>
<feature type="compositionally biased region" description="Polar residues" evidence="10">
    <location>
        <begin position="106"/>
        <end position="120"/>
    </location>
</feature>
<feature type="region of interest" description="Disordered" evidence="10">
    <location>
        <begin position="21"/>
        <end position="44"/>
    </location>
</feature>
<evidence type="ECO:0000256" key="2">
    <source>
        <dbReference type="ARBA" id="ARBA00004123"/>
    </source>
</evidence>
<feature type="compositionally biased region" description="Low complexity" evidence="10">
    <location>
        <begin position="71"/>
        <end position="85"/>
    </location>
</feature>
<reference evidence="12" key="1">
    <citation type="submission" date="2025-08" db="UniProtKB">
        <authorList>
            <consortium name="RefSeq"/>
        </authorList>
    </citation>
    <scope>IDENTIFICATION</scope>
    <source>
        <tissue evidence="12">Muscle</tissue>
    </source>
</reference>
<dbReference type="Pfam" id="PF17054">
    <property type="entry name" value="JUPITER"/>
    <property type="match status" value="1"/>
</dbReference>
<evidence type="ECO:0000256" key="4">
    <source>
        <dbReference type="ARBA" id="ARBA00005344"/>
    </source>
</evidence>